<keyword evidence="2" id="KW-1185">Reference proteome</keyword>
<dbReference type="OrthoDB" id="5854155at2759"/>
<protein>
    <submittedName>
        <fullName evidence="1">Uncharacterized protein</fullName>
    </submittedName>
</protein>
<organism evidence="1 2">
    <name type="scientific">Ancylostoma caninum</name>
    <name type="common">Dog hookworm</name>
    <dbReference type="NCBI Taxonomy" id="29170"/>
    <lineage>
        <taxon>Eukaryota</taxon>
        <taxon>Metazoa</taxon>
        <taxon>Ecdysozoa</taxon>
        <taxon>Nematoda</taxon>
        <taxon>Chromadorea</taxon>
        <taxon>Rhabditida</taxon>
        <taxon>Rhabditina</taxon>
        <taxon>Rhabditomorpha</taxon>
        <taxon>Strongyloidea</taxon>
        <taxon>Ancylostomatidae</taxon>
        <taxon>Ancylostomatinae</taxon>
        <taxon>Ancylostoma</taxon>
    </lineage>
</organism>
<dbReference type="AlphaFoldDB" id="A0A368GVC4"/>
<comment type="caution">
    <text evidence="1">The sequence shown here is derived from an EMBL/GenBank/DDBJ whole genome shotgun (WGS) entry which is preliminary data.</text>
</comment>
<evidence type="ECO:0000313" key="2">
    <source>
        <dbReference type="Proteomes" id="UP000252519"/>
    </source>
</evidence>
<accession>A0A368GVC4</accession>
<dbReference type="Proteomes" id="UP000252519">
    <property type="component" value="Unassembled WGS sequence"/>
</dbReference>
<sequence length="112" mass="12694">MRNEPSLANDGADISEYEMNALCMRYGIAAAPAPNERIRFLYLQNALLTATSTVVRENLKCYEPNKRVSKRDVERAKAEVQKQYEMALKAIRDRRAELIAARTLLSEGGFVK</sequence>
<evidence type="ECO:0000313" key="1">
    <source>
        <dbReference type="EMBL" id="RCN48311.1"/>
    </source>
</evidence>
<dbReference type="EMBL" id="JOJR01000048">
    <property type="protein sequence ID" value="RCN48311.1"/>
    <property type="molecule type" value="Genomic_DNA"/>
</dbReference>
<proteinExistence type="predicted"/>
<reference evidence="1 2" key="1">
    <citation type="submission" date="2014-10" db="EMBL/GenBank/DDBJ databases">
        <title>Draft genome of the hookworm Ancylostoma caninum.</title>
        <authorList>
            <person name="Mitreva M."/>
        </authorList>
    </citation>
    <scope>NUCLEOTIDE SEQUENCE [LARGE SCALE GENOMIC DNA]</scope>
    <source>
        <strain evidence="1 2">Baltimore</strain>
    </source>
</reference>
<name>A0A368GVC4_ANCCA</name>
<gene>
    <name evidence="1" type="ORF">ANCCAN_05600</name>
</gene>